<protein>
    <submittedName>
        <fullName evidence="1">Uncharacterized protein</fullName>
    </submittedName>
</protein>
<gene>
    <name evidence="1" type="ORF">L6E24_07715</name>
</gene>
<accession>A0A9E7PJT5</accession>
<proteinExistence type="predicted"/>
<keyword evidence="2" id="KW-1185">Reference proteome</keyword>
<dbReference type="AlphaFoldDB" id="A0A9E7PJT5"/>
<sequence length="60" mass="6811">MIVIHEPAGSQTADEKLKFFTGDIVTEAERLKKQVCQYLKTKRNAGGINTKKLPDMKYAR</sequence>
<dbReference type="Proteomes" id="UP001060368">
    <property type="component" value="Chromosome"/>
</dbReference>
<dbReference type="RefSeq" id="WP_257741420.1">
    <property type="nucleotide sequence ID" value="NZ_CP096115.1"/>
</dbReference>
<organism evidence="1 2">
    <name type="scientific">Methanoplanus endosymbiosus</name>
    <dbReference type="NCBI Taxonomy" id="33865"/>
    <lineage>
        <taxon>Archaea</taxon>
        <taxon>Methanobacteriati</taxon>
        <taxon>Methanobacteriota</taxon>
        <taxon>Stenosarchaea group</taxon>
        <taxon>Methanomicrobia</taxon>
        <taxon>Methanomicrobiales</taxon>
        <taxon>Methanomicrobiaceae</taxon>
        <taxon>Methanoplanus</taxon>
    </lineage>
</organism>
<dbReference type="GeneID" id="74307577"/>
<dbReference type="EMBL" id="CP096115">
    <property type="protein sequence ID" value="UUX91268.1"/>
    <property type="molecule type" value="Genomic_DNA"/>
</dbReference>
<name>A0A9E7PJT5_9EURY</name>
<evidence type="ECO:0000313" key="2">
    <source>
        <dbReference type="Proteomes" id="UP001060368"/>
    </source>
</evidence>
<evidence type="ECO:0000313" key="1">
    <source>
        <dbReference type="EMBL" id="UUX91268.1"/>
    </source>
</evidence>
<dbReference type="KEGG" id="mend:L6E24_07715"/>
<reference evidence="1" key="1">
    <citation type="submission" date="2022-04" db="EMBL/GenBank/DDBJ databases">
        <title>Complete genome of Methanoplanus endosymbiosus DSM 3599.</title>
        <authorList>
            <person name="Chen S.-C."/>
            <person name="You Y.-T."/>
            <person name="Zhou Y.-Z."/>
            <person name="Lai M.-C."/>
        </authorList>
    </citation>
    <scope>NUCLEOTIDE SEQUENCE</scope>
    <source>
        <strain evidence="1">DSM 3599</strain>
    </source>
</reference>